<dbReference type="PANTHER" id="PTHR30222">
    <property type="entry name" value="SPERMIDINE/PUTRESCINE-BINDING PERIPLASMIC PROTEIN"/>
    <property type="match status" value="1"/>
</dbReference>
<evidence type="ECO:0000313" key="5">
    <source>
        <dbReference type="Proteomes" id="UP000321726"/>
    </source>
</evidence>
<keyword evidence="5" id="KW-1185">Reference proteome</keyword>
<reference evidence="3 4" key="1">
    <citation type="submission" date="2016-11" db="EMBL/GenBank/DDBJ databases">
        <authorList>
            <person name="Jaros S."/>
            <person name="Januszkiewicz K."/>
            <person name="Wedrychowicz H."/>
        </authorList>
    </citation>
    <scope>NUCLEOTIDE SEQUENCE [LARGE SCALE GENOMIC DNA]</scope>
    <source>
        <strain evidence="3 4">DSM 4740</strain>
    </source>
</reference>
<dbReference type="OrthoDB" id="9815444at2"/>
<dbReference type="Gene3D" id="3.40.190.10">
    <property type="entry name" value="Periplasmic binding protein-like II"/>
    <property type="match status" value="2"/>
</dbReference>
<dbReference type="InterPro" id="IPR006059">
    <property type="entry name" value="SBP"/>
</dbReference>
<protein>
    <submittedName>
        <fullName evidence="3">Putative spermidine/putrescine transport system substrate-binding protein</fullName>
    </submittedName>
    <submittedName>
        <fullName evidence="2">Spermidine/putrescine ABC transporter substrate-binding protein</fullName>
    </submittedName>
</protein>
<dbReference type="EMBL" id="FRCA01000002">
    <property type="protein sequence ID" value="SHL67538.1"/>
    <property type="molecule type" value="Genomic_DNA"/>
</dbReference>
<evidence type="ECO:0000313" key="3">
    <source>
        <dbReference type="EMBL" id="SHL67538.1"/>
    </source>
</evidence>
<keyword evidence="1" id="KW-0732">Signal</keyword>
<sequence length="398" mass="44456">MVLAEHGQSAPRRHRWWLVSISTQWALLLALALSATLFAAPVLAEGEQRRELVVLSWGGAYERAQQRALFEPFTEATGIAVRVEEYDGGIEELREAVTQGNAPWDLLDMTRSSARAACAEGLLEPLSTSILSPAPDGTSVGRDFLEGSLGRCWFTHSIFATVVAYRRDAFPGRRPTRIADLFDQQRFPGPRALQRTPAANMEWALLSYGVPRQELYRLLSTRRGLALALARIDDIDPLHWWVEGEEPVSMLAANQVVMASGYNGRFFTAMVEQNLPIEILWDGQIQEHEVWAIPRHAEGAEVARQFIGFATTTDRQTALANLIPYGPSRHSAILQVSTHPDHGVDMRLHIPTHPLNAERAVRLDDDWYASTYRRVGDYFRAALLEKEGSSVPPQRGGE</sequence>
<accession>A0A1M7CJV3</accession>
<dbReference type="SUPFAM" id="SSF53850">
    <property type="entry name" value="Periplasmic binding protein-like II"/>
    <property type="match status" value="1"/>
</dbReference>
<dbReference type="AlphaFoldDB" id="A0A1M7CJV3"/>
<name>A0A1M7CJV3_9GAMM</name>
<dbReference type="Proteomes" id="UP000184123">
    <property type="component" value="Unassembled WGS sequence"/>
</dbReference>
<reference evidence="2 5" key="2">
    <citation type="submission" date="2019-07" db="EMBL/GenBank/DDBJ databases">
        <title>Whole genome shotgun sequence of Halomonas cupida NBRC 102219.</title>
        <authorList>
            <person name="Hosoyama A."/>
            <person name="Uohara A."/>
            <person name="Ohji S."/>
            <person name="Ichikawa N."/>
        </authorList>
    </citation>
    <scope>NUCLEOTIDE SEQUENCE [LARGE SCALE GENOMIC DNA]</scope>
    <source>
        <strain evidence="2 5">NBRC 102219</strain>
    </source>
</reference>
<proteinExistence type="predicted"/>
<dbReference type="EMBL" id="BJXU01000191">
    <property type="protein sequence ID" value="GEN26162.1"/>
    <property type="molecule type" value="Genomic_DNA"/>
</dbReference>
<gene>
    <name evidence="2" type="ORF">HCU01_41110</name>
    <name evidence="3" type="ORF">SAMN05660971_01124</name>
</gene>
<evidence type="ECO:0000313" key="2">
    <source>
        <dbReference type="EMBL" id="GEN26162.1"/>
    </source>
</evidence>
<evidence type="ECO:0000313" key="4">
    <source>
        <dbReference type="Proteomes" id="UP000184123"/>
    </source>
</evidence>
<dbReference type="PANTHER" id="PTHR30222:SF2">
    <property type="entry name" value="ABC TRANSPORTER SUBSTRATE-BINDING PROTEIN"/>
    <property type="match status" value="1"/>
</dbReference>
<dbReference type="Pfam" id="PF13416">
    <property type="entry name" value="SBP_bac_8"/>
    <property type="match status" value="1"/>
</dbReference>
<organism evidence="3 4">
    <name type="scientific">Halomonas cupida</name>
    <dbReference type="NCBI Taxonomy" id="44933"/>
    <lineage>
        <taxon>Bacteria</taxon>
        <taxon>Pseudomonadati</taxon>
        <taxon>Pseudomonadota</taxon>
        <taxon>Gammaproteobacteria</taxon>
        <taxon>Oceanospirillales</taxon>
        <taxon>Halomonadaceae</taxon>
        <taxon>Halomonas</taxon>
    </lineage>
</organism>
<dbReference type="STRING" id="44933.SAMN05660971_01124"/>
<evidence type="ECO:0000256" key="1">
    <source>
        <dbReference type="ARBA" id="ARBA00022729"/>
    </source>
</evidence>
<dbReference type="Proteomes" id="UP000321726">
    <property type="component" value="Unassembled WGS sequence"/>
</dbReference>